<accession>A0A4S8JW94</accession>
<evidence type="ECO:0000256" key="1">
    <source>
        <dbReference type="SAM" id="MobiDB-lite"/>
    </source>
</evidence>
<gene>
    <name evidence="3" type="ORF">C4D60_Mb05t15020</name>
</gene>
<dbReference type="STRING" id="52838.A0A4S8JW94"/>
<evidence type="ECO:0000313" key="3">
    <source>
        <dbReference type="EMBL" id="THU66521.1"/>
    </source>
</evidence>
<protein>
    <recommendedName>
        <fullName evidence="2">Transposase (putative) gypsy type domain-containing protein</fullName>
    </recommendedName>
</protein>
<feature type="compositionally biased region" description="Polar residues" evidence="1">
    <location>
        <begin position="256"/>
        <end position="268"/>
    </location>
</feature>
<dbReference type="Proteomes" id="UP000317650">
    <property type="component" value="Chromosome 5"/>
</dbReference>
<dbReference type="AlphaFoldDB" id="A0A4S8JW94"/>
<reference evidence="3 4" key="1">
    <citation type="journal article" date="2019" name="Nat. Plants">
        <title>Genome sequencing of Musa balbisiana reveals subgenome evolution and function divergence in polyploid bananas.</title>
        <authorList>
            <person name="Yao X."/>
        </authorList>
    </citation>
    <scope>NUCLEOTIDE SEQUENCE [LARGE SCALE GENOMIC DNA]</scope>
    <source>
        <strain evidence="4">cv. DH-PKW</strain>
        <tissue evidence="3">Leaves</tissue>
    </source>
</reference>
<evidence type="ECO:0000313" key="4">
    <source>
        <dbReference type="Proteomes" id="UP000317650"/>
    </source>
</evidence>
<feature type="region of interest" description="Disordered" evidence="1">
    <location>
        <begin position="323"/>
        <end position="343"/>
    </location>
</feature>
<name>A0A4S8JW94_MUSBA</name>
<dbReference type="Pfam" id="PF04195">
    <property type="entry name" value="Transposase_28"/>
    <property type="match status" value="1"/>
</dbReference>
<evidence type="ECO:0000259" key="2">
    <source>
        <dbReference type="Pfam" id="PF04195"/>
    </source>
</evidence>
<feature type="domain" description="Transposase (putative) gypsy type" evidence="2">
    <location>
        <begin position="90"/>
        <end position="154"/>
    </location>
</feature>
<dbReference type="InterPro" id="IPR007321">
    <property type="entry name" value="Transposase_28"/>
</dbReference>
<organism evidence="3 4">
    <name type="scientific">Musa balbisiana</name>
    <name type="common">Banana</name>
    <dbReference type="NCBI Taxonomy" id="52838"/>
    <lineage>
        <taxon>Eukaryota</taxon>
        <taxon>Viridiplantae</taxon>
        <taxon>Streptophyta</taxon>
        <taxon>Embryophyta</taxon>
        <taxon>Tracheophyta</taxon>
        <taxon>Spermatophyta</taxon>
        <taxon>Magnoliopsida</taxon>
        <taxon>Liliopsida</taxon>
        <taxon>Zingiberales</taxon>
        <taxon>Musaceae</taxon>
        <taxon>Musa</taxon>
    </lineage>
</organism>
<proteinExistence type="predicted"/>
<feature type="compositionally biased region" description="Low complexity" evidence="1">
    <location>
        <begin position="1"/>
        <end position="11"/>
    </location>
</feature>
<keyword evidence="4" id="KW-1185">Reference proteome</keyword>
<dbReference type="EMBL" id="PYDT01000003">
    <property type="protein sequence ID" value="THU66521.1"/>
    <property type="molecule type" value="Genomic_DNA"/>
</dbReference>
<comment type="caution">
    <text evidence="3">The sequence shown here is derived from an EMBL/GenBank/DDBJ whole genome shotgun (WGS) entry which is preliminary data.</text>
</comment>
<feature type="region of interest" description="Disordered" evidence="1">
    <location>
        <begin position="253"/>
        <end position="276"/>
    </location>
</feature>
<sequence>MTSSSSSSSSSPNEVRARPVSPSSERSSDGEATRALEALMWPHDLDSTVSGSSLRRLRECYSIPEDYILSAPELGQRAYNLIPKGFALTLDALEAGLRLPLPLHPVIVSCLSLWRISLSQVVPNSWRYLVAFLGECHYANITPTRNLFLSCFHLSKGSRGYFLSARTGFRVSGAPSSNKGWKGRDWGFEVRWSARVIDNTVPSLSDREHRDLGRLREILPRSQSVQNMTEWWLIKAGLNLMPQGMVNLLSVRGGRASSTSSPRPSVDTQPRLEGAPLEVEVGRPPKKVKITASEGVEAVPVQPRAVVARRADRGGVDLLRGAVGPSREVTKKGPRPPVVHDLC</sequence>
<feature type="region of interest" description="Disordered" evidence="1">
    <location>
        <begin position="1"/>
        <end position="31"/>
    </location>
</feature>